<name>A0A7S3QJI3_9STRA</name>
<proteinExistence type="predicted"/>
<feature type="domain" description="AB hydrolase-1" evidence="2">
    <location>
        <begin position="103"/>
        <end position="409"/>
    </location>
</feature>
<gene>
    <name evidence="3" type="ORF">CDEB00056_LOCUS24408</name>
</gene>
<dbReference type="GO" id="GO:0009507">
    <property type="term" value="C:chloroplast"/>
    <property type="evidence" value="ECO:0007669"/>
    <property type="project" value="TreeGrafter"/>
</dbReference>
<dbReference type="Pfam" id="PF12697">
    <property type="entry name" value="Abhydrolase_6"/>
    <property type="match status" value="1"/>
</dbReference>
<dbReference type="InterPro" id="IPR000073">
    <property type="entry name" value="AB_hydrolase_1"/>
</dbReference>
<sequence>MSVIVRISIAIWCTTAVVHAFMAVPRPGALIAQRQSSLGSLFFSLPSSIEEKSVLAEEDSQNQNKVQRFYETYQWSQSPSSTSTSPTYNINYRVEGNPTDPPLLLIHGFGANVNQFRFNFPLLTQAGYRVYAIDLLGFGASDKPKEEEYCIELWLDLLCDFIEDMERERKTMSKNKSTASSSESTNDNDPQWVVAGNSIGGLCALGVTARLQQTLVRGCTLFNAAGGMTSFRYEELPWILRPFLLFLQKVILSPDGYGGKFFENFKTRQNVESILLNQGVYRDTTNVNEELMEILLGPSDDDGAKEVFLKVFGGPAGPTPESFLEEIYKPVLALWGSADPWTPVDRGLHPGKNFGKYYNKKWRRSSKSESDEMNEFLSSSANMDQPSFQLHILEGAGHCPHDEVPDAIHEVMLPWLRNLDGDNPKEEERGE</sequence>
<evidence type="ECO:0000313" key="3">
    <source>
        <dbReference type="EMBL" id="CAE0479554.1"/>
    </source>
</evidence>
<protein>
    <recommendedName>
        <fullName evidence="2">AB hydrolase-1 domain-containing protein</fullName>
    </recommendedName>
</protein>
<feature type="chain" id="PRO_5031078666" description="AB hydrolase-1 domain-containing protein" evidence="1">
    <location>
        <begin position="21"/>
        <end position="431"/>
    </location>
</feature>
<dbReference type="GO" id="GO:0047746">
    <property type="term" value="F:chlorophyllase activity"/>
    <property type="evidence" value="ECO:0007669"/>
    <property type="project" value="TreeGrafter"/>
</dbReference>
<feature type="signal peptide" evidence="1">
    <location>
        <begin position="1"/>
        <end position="20"/>
    </location>
</feature>
<dbReference type="EMBL" id="HBIO01031823">
    <property type="protein sequence ID" value="CAE0479554.1"/>
    <property type="molecule type" value="Transcribed_RNA"/>
</dbReference>
<reference evidence="3" key="1">
    <citation type="submission" date="2021-01" db="EMBL/GenBank/DDBJ databases">
        <authorList>
            <person name="Corre E."/>
            <person name="Pelletier E."/>
            <person name="Niang G."/>
            <person name="Scheremetjew M."/>
            <person name="Finn R."/>
            <person name="Kale V."/>
            <person name="Holt S."/>
            <person name="Cochrane G."/>
            <person name="Meng A."/>
            <person name="Brown T."/>
            <person name="Cohen L."/>
        </authorList>
    </citation>
    <scope>NUCLEOTIDE SEQUENCE</scope>
    <source>
        <strain evidence="3">MM31A-1</strain>
    </source>
</reference>
<dbReference type="InterPro" id="IPR000639">
    <property type="entry name" value="Epox_hydrolase-like"/>
</dbReference>
<dbReference type="AlphaFoldDB" id="A0A7S3QJI3"/>
<dbReference type="SUPFAM" id="SSF53474">
    <property type="entry name" value="alpha/beta-Hydrolases"/>
    <property type="match status" value="1"/>
</dbReference>
<keyword evidence="1" id="KW-0732">Signal</keyword>
<dbReference type="GO" id="GO:0015994">
    <property type="term" value="P:chlorophyll metabolic process"/>
    <property type="evidence" value="ECO:0007669"/>
    <property type="project" value="TreeGrafter"/>
</dbReference>
<dbReference type="PRINTS" id="PR00412">
    <property type="entry name" value="EPOXHYDRLASE"/>
</dbReference>
<accession>A0A7S3QJI3</accession>
<dbReference type="Gene3D" id="3.40.50.1820">
    <property type="entry name" value="alpha/beta hydrolase"/>
    <property type="match status" value="1"/>
</dbReference>
<dbReference type="PANTHER" id="PTHR46438">
    <property type="entry name" value="ALPHA/BETA-HYDROLASES SUPERFAMILY PROTEIN"/>
    <property type="match status" value="1"/>
</dbReference>
<organism evidence="3">
    <name type="scientific">Chaetoceros debilis</name>
    <dbReference type="NCBI Taxonomy" id="122233"/>
    <lineage>
        <taxon>Eukaryota</taxon>
        <taxon>Sar</taxon>
        <taxon>Stramenopiles</taxon>
        <taxon>Ochrophyta</taxon>
        <taxon>Bacillariophyta</taxon>
        <taxon>Coscinodiscophyceae</taxon>
        <taxon>Chaetocerotophycidae</taxon>
        <taxon>Chaetocerotales</taxon>
        <taxon>Chaetocerotaceae</taxon>
        <taxon>Chaetoceros</taxon>
    </lineage>
</organism>
<evidence type="ECO:0000256" key="1">
    <source>
        <dbReference type="SAM" id="SignalP"/>
    </source>
</evidence>
<dbReference type="InterPro" id="IPR029058">
    <property type="entry name" value="AB_hydrolase_fold"/>
</dbReference>
<evidence type="ECO:0000259" key="2">
    <source>
        <dbReference type="Pfam" id="PF12697"/>
    </source>
</evidence>
<dbReference type="PANTHER" id="PTHR46438:SF7">
    <property type="entry name" value="ALPHA_BETA-HYDROLASES SUPERFAMILY PROTEIN"/>
    <property type="match status" value="1"/>
</dbReference>